<feature type="compositionally biased region" description="Basic residues" evidence="4">
    <location>
        <begin position="99"/>
        <end position="109"/>
    </location>
</feature>
<gene>
    <name evidence="5" type="ORF">LWI28_000427</name>
</gene>
<protein>
    <recommendedName>
        <fullName evidence="7">Pentatricopeptide repeat-containing protein</fullName>
    </recommendedName>
</protein>
<feature type="compositionally biased region" description="Basic and acidic residues" evidence="4">
    <location>
        <begin position="76"/>
        <end position="85"/>
    </location>
</feature>
<evidence type="ECO:0000313" key="5">
    <source>
        <dbReference type="EMBL" id="KAI9176249.1"/>
    </source>
</evidence>
<dbReference type="PANTHER" id="PTHR46128:SF356">
    <property type="entry name" value="PENTACOTRIPEPTIDE-REPEAT REGION OF PRORP DOMAIN-CONTAINING PROTEIN"/>
    <property type="match status" value="1"/>
</dbReference>
<evidence type="ECO:0000256" key="1">
    <source>
        <dbReference type="ARBA" id="ARBA00007626"/>
    </source>
</evidence>
<name>A0AAD5IY26_ACENE</name>
<feature type="repeat" description="PPR" evidence="3">
    <location>
        <begin position="244"/>
        <end position="278"/>
    </location>
</feature>
<evidence type="ECO:0000256" key="4">
    <source>
        <dbReference type="SAM" id="MobiDB-lite"/>
    </source>
</evidence>
<evidence type="ECO:0000256" key="2">
    <source>
        <dbReference type="ARBA" id="ARBA00022737"/>
    </source>
</evidence>
<dbReference type="NCBIfam" id="TIGR00756">
    <property type="entry name" value="PPR"/>
    <property type="match status" value="4"/>
</dbReference>
<dbReference type="PANTHER" id="PTHR46128">
    <property type="entry name" value="MITOCHONDRIAL GROUP I INTRON SPLICING FACTOR CCM1"/>
    <property type="match status" value="1"/>
</dbReference>
<dbReference type="InterPro" id="IPR011990">
    <property type="entry name" value="TPR-like_helical_dom_sf"/>
</dbReference>
<feature type="repeat" description="PPR" evidence="3">
    <location>
        <begin position="168"/>
        <end position="202"/>
    </location>
</feature>
<reference evidence="5" key="1">
    <citation type="journal article" date="2022" name="Plant J.">
        <title>Strategies of tolerance reflected in two North American maple genomes.</title>
        <authorList>
            <person name="McEvoy S.L."/>
            <person name="Sezen U.U."/>
            <person name="Trouern-Trend A."/>
            <person name="McMahon S.M."/>
            <person name="Schaberg P.G."/>
            <person name="Yang J."/>
            <person name="Wegrzyn J.L."/>
            <person name="Swenson N.G."/>
        </authorList>
    </citation>
    <scope>NUCLEOTIDE SEQUENCE</scope>
    <source>
        <strain evidence="5">91603</strain>
    </source>
</reference>
<keyword evidence="2" id="KW-0677">Repeat</keyword>
<dbReference type="InterPro" id="IPR050872">
    <property type="entry name" value="PPR_P_subfamily"/>
</dbReference>
<proteinExistence type="inferred from homology"/>
<feature type="repeat" description="PPR" evidence="3">
    <location>
        <begin position="279"/>
        <end position="313"/>
    </location>
</feature>
<feature type="repeat" description="PPR" evidence="3">
    <location>
        <begin position="209"/>
        <end position="243"/>
    </location>
</feature>
<comment type="caution">
    <text evidence="5">The sequence shown here is derived from an EMBL/GenBank/DDBJ whole genome shotgun (WGS) entry which is preliminary data.</text>
</comment>
<dbReference type="EMBL" id="JAJSOW010000102">
    <property type="protein sequence ID" value="KAI9176249.1"/>
    <property type="molecule type" value="Genomic_DNA"/>
</dbReference>
<dbReference type="InterPro" id="IPR002885">
    <property type="entry name" value="PPR_rpt"/>
</dbReference>
<dbReference type="Gene3D" id="1.25.40.10">
    <property type="entry name" value="Tetratricopeptide repeat domain"/>
    <property type="match status" value="3"/>
</dbReference>
<evidence type="ECO:0000256" key="3">
    <source>
        <dbReference type="PROSITE-ProRule" id="PRU00708"/>
    </source>
</evidence>
<organism evidence="5 6">
    <name type="scientific">Acer negundo</name>
    <name type="common">Box elder</name>
    <dbReference type="NCBI Taxonomy" id="4023"/>
    <lineage>
        <taxon>Eukaryota</taxon>
        <taxon>Viridiplantae</taxon>
        <taxon>Streptophyta</taxon>
        <taxon>Embryophyta</taxon>
        <taxon>Tracheophyta</taxon>
        <taxon>Spermatophyta</taxon>
        <taxon>Magnoliopsida</taxon>
        <taxon>eudicotyledons</taxon>
        <taxon>Gunneridae</taxon>
        <taxon>Pentapetalae</taxon>
        <taxon>rosids</taxon>
        <taxon>malvids</taxon>
        <taxon>Sapindales</taxon>
        <taxon>Sapindaceae</taxon>
        <taxon>Hippocastanoideae</taxon>
        <taxon>Acereae</taxon>
        <taxon>Acer</taxon>
    </lineage>
</organism>
<dbReference type="Pfam" id="PF12854">
    <property type="entry name" value="PPR_1"/>
    <property type="match status" value="1"/>
</dbReference>
<reference evidence="5" key="2">
    <citation type="submission" date="2023-02" db="EMBL/GenBank/DDBJ databases">
        <authorList>
            <person name="Swenson N.G."/>
            <person name="Wegrzyn J.L."/>
            <person name="Mcevoy S.L."/>
        </authorList>
    </citation>
    <scope>NUCLEOTIDE SEQUENCE</scope>
    <source>
        <strain evidence="5">91603</strain>
        <tissue evidence="5">Leaf</tissue>
    </source>
</reference>
<dbReference type="Pfam" id="PF13041">
    <property type="entry name" value="PPR_2"/>
    <property type="match status" value="2"/>
</dbReference>
<dbReference type="PROSITE" id="PS51375">
    <property type="entry name" value="PPR"/>
    <property type="match status" value="5"/>
</dbReference>
<dbReference type="Proteomes" id="UP001064489">
    <property type="component" value="Chromosome 5"/>
</dbReference>
<keyword evidence="6" id="KW-1185">Reference proteome</keyword>
<dbReference type="AlphaFoldDB" id="A0AAD5IY26"/>
<comment type="similarity">
    <text evidence="1">Belongs to the PPR family. P subfamily.</text>
</comment>
<sequence>MIIENEAAHNMGDAVETSLFNGNQEQVVVYANNRPGSGTEGKVNDKMGYGITLDGGTKESQNVSYTETGFNVNNEKSNERWDSEHSGQVMASGKETSLVKKKKKKRKRWAREWGRRSSKSGEATVMETKRPYGIDVGTSNPIFKKLRTEDAFDRDVVEMARNSTEKPNVVTFATLIHGLCRSGNTIVALQLHEQVVNGNSKYGVICKPNVVWYGSMIDGLCKDGFIDKAKELFLEMKGRGIPANVVIYTSFIHGLCCVSDLEEAKSLFTEMLNQGVQPTIATFSVLIDELCKNGKMDEANRLYELMIHRGVQPDTYTYTILMDGYCLVGRIHDAKKLFVPWQCRSLVKKINEKLQIGKTNIRLQALLSNPYRNILETRPSRCCRPILPSLACLTMRSFYSHHLYLNVGWLFKSKWKTPSKNLPKAQQPSLDPWMIY</sequence>
<evidence type="ECO:0008006" key="7">
    <source>
        <dbReference type="Google" id="ProtNLM"/>
    </source>
</evidence>
<evidence type="ECO:0000313" key="6">
    <source>
        <dbReference type="Proteomes" id="UP001064489"/>
    </source>
</evidence>
<feature type="repeat" description="PPR" evidence="3">
    <location>
        <begin position="314"/>
        <end position="348"/>
    </location>
</feature>
<feature type="region of interest" description="Disordered" evidence="4">
    <location>
        <begin position="74"/>
        <end position="122"/>
    </location>
</feature>
<accession>A0AAD5IY26</accession>